<dbReference type="RefSeq" id="WP_311653894.1">
    <property type="nucleotide sequence ID" value="NZ_JAVRIB010000016.1"/>
</dbReference>
<dbReference type="SUPFAM" id="SSF47616">
    <property type="entry name" value="GST C-terminal domain-like"/>
    <property type="match status" value="1"/>
</dbReference>
<dbReference type="InterPro" id="IPR036282">
    <property type="entry name" value="Glutathione-S-Trfase_C_sf"/>
</dbReference>
<dbReference type="EMBL" id="JAVRIB010000016">
    <property type="protein sequence ID" value="MDT0635999.1"/>
    <property type="molecule type" value="Genomic_DNA"/>
</dbReference>
<accession>A0ABU3C362</accession>
<comment type="caution">
    <text evidence="1">The sequence shown here is derived from an EMBL/GenBank/DDBJ whole genome shotgun (WGS) entry which is preliminary data.</text>
</comment>
<gene>
    <name evidence="1" type="ORF">RM532_13670</name>
</gene>
<evidence type="ECO:0000313" key="1">
    <source>
        <dbReference type="EMBL" id="MDT0635999.1"/>
    </source>
</evidence>
<keyword evidence="2" id="KW-1185">Reference proteome</keyword>
<organism evidence="1 2">
    <name type="scientific">Spectribacter hydrogenoxidans</name>
    <dbReference type="NCBI Taxonomy" id="3075608"/>
    <lineage>
        <taxon>Bacteria</taxon>
        <taxon>Pseudomonadati</taxon>
        <taxon>Pseudomonadota</taxon>
        <taxon>Gammaproteobacteria</taxon>
        <taxon>Salinisphaerales</taxon>
        <taxon>Salinisphaeraceae</taxon>
        <taxon>Spectribacter</taxon>
    </lineage>
</organism>
<evidence type="ECO:0000313" key="2">
    <source>
        <dbReference type="Proteomes" id="UP001251857"/>
    </source>
</evidence>
<reference evidence="1 2" key="1">
    <citation type="submission" date="2023-09" db="EMBL/GenBank/DDBJ databases">
        <authorList>
            <person name="Rey-Velasco X."/>
        </authorList>
    </citation>
    <scope>NUCLEOTIDE SEQUENCE [LARGE SCALE GENOMIC DNA]</scope>
    <source>
        <strain evidence="1 2">W335</strain>
    </source>
</reference>
<dbReference type="Gene3D" id="3.40.30.10">
    <property type="entry name" value="Glutaredoxin"/>
    <property type="match status" value="1"/>
</dbReference>
<evidence type="ECO:0008006" key="3">
    <source>
        <dbReference type="Google" id="ProtNLM"/>
    </source>
</evidence>
<sequence>MTDYIDVEEALDLPGLRVVLTPGIPGPWSESAKAILQVKGLEYVPARQDVLGPNPALRRWSGQTSAPVAAWEDEPPRSNWLEQLYLFERLAPEPRLIPADFDARVEMLGLANELMGDDSFIAARRHIMVRDFTRPEQDPETRKIFTALGDKYGYSAEAAAQAPDRCAEILQHFAARLNRMRDHGGNYLMGNHLTALDLYWAASAALIEPLPQVNCSMTPLFRAVYTNTDPVVAQATDPALMEHRDFIYDQHLVLPLQL</sequence>
<dbReference type="Proteomes" id="UP001251857">
    <property type="component" value="Unassembled WGS sequence"/>
</dbReference>
<name>A0ABU3C362_9GAMM</name>
<protein>
    <recommendedName>
        <fullName evidence="3">Glutathione S-transferase</fullName>
    </recommendedName>
</protein>
<proteinExistence type="predicted"/>
<dbReference type="Gene3D" id="1.20.1050.10">
    <property type="match status" value="1"/>
</dbReference>